<keyword evidence="2" id="KW-0175">Coiled coil</keyword>
<dbReference type="GO" id="GO:0005525">
    <property type="term" value="F:GTP binding"/>
    <property type="evidence" value="ECO:0007669"/>
    <property type="project" value="InterPro"/>
</dbReference>
<sequence length="430" mass="47098">MASNKSILTAQRPQAPMALNKSMPPAPRPQVSIILMGGTGTGKTTFTNLVGGAKFLVGDGLESCTSQIQKHKFTFEGKDVTIIDVPGFDDSSKSDIDILKIVTDFLAAEYKAGRRLTGILYFHRISDVRMGGASKRNYTMFEKLVGPFALANVSIVTTRWDVMDDVDDVNEEASSAEVNSGQEETAKARLALLESRFAQLQTSPTLFKSTVDGGGKMFKHDATAESANAILRHVLFADSGKGPGKDKGRGTTAVVPARKDRTPAILQIQKELVDEKKELSDTAAGEELHRDIKKQMEKHQQEMAELLEQMEETKEDADLEDLERECQELKERMAHWYEESEKLNLGHASVHSNDGGSSTVADQQFAALESVRSVGPPLPRNDALPPPTITSRTSHITRHRPPPLLRRHGASESSESASTPRRAQEAGHRS</sequence>
<evidence type="ECO:0000313" key="5">
    <source>
        <dbReference type="EMBL" id="KAF5372404.1"/>
    </source>
</evidence>
<name>A0A8H5GWS6_9AGAR</name>
<feature type="compositionally biased region" description="Polar residues" evidence="3">
    <location>
        <begin position="411"/>
        <end position="421"/>
    </location>
</feature>
<dbReference type="AlphaFoldDB" id="A0A8H5GWS6"/>
<dbReference type="Gene3D" id="3.40.50.300">
    <property type="entry name" value="P-loop containing nucleotide triphosphate hydrolases"/>
    <property type="match status" value="1"/>
</dbReference>
<gene>
    <name evidence="5" type="ORF">D9757_011617</name>
</gene>
<evidence type="ECO:0000313" key="6">
    <source>
        <dbReference type="Proteomes" id="UP000518752"/>
    </source>
</evidence>
<dbReference type="Pfam" id="PF04548">
    <property type="entry name" value="AIG1"/>
    <property type="match status" value="1"/>
</dbReference>
<dbReference type="OrthoDB" id="8954335at2759"/>
<feature type="coiled-coil region" evidence="2">
    <location>
        <begin position="289"/>
        <end position="339"/>
    </location>
</feature>
<protein>
    <recommendedName>
        <fullName evidence="4">AIG1-type G domain-containing protein</fullName>
    </recommendedName>
</protein>
<dbReference type="SUPFAM" id="SSF52540">
    <property type="entry name" value="P-loop containing nucleoside triphosphate hydrolases"/>
    <property type="match status" value="1"/>
</dbReference>
<comment type="caution">
    <text evidence="5">The sequence shown here is derived from an EMBL/GenBank/DDBJ whole genome shotgun (WGS) entry which is preliminary data.</text>
</comment>
<feature type="compositionally biased region" description="Basic residues" evidence="3">
    <location>
        <begin position="395"/>
        <end position="408"/>
    </location>
</feature>
<dbReference type="Proteomes" id="UP000518752">
    <property type="component" value="Unassembled WGS sequence"/>
</dbReference>
<accession>A0A8H5GWS6</accession>
<organism evidence="5 6">
    <name type="scientific">Collybiopsis confluens</name>
    <dbReference type="NCBI Taxonomy" id="2823264"/>
    <lineage>
        <taxon>Eukaryota</taxon>
        <taxon>Fungi</taxon>
        <taxon>Dikarya</taxon>
        <taxon>Basidiomycota</taxon>
        <taxon>Agaricomycotina</taxon>
        <taxon>Agaricomycetes</taxon>
        <taxon>Agaricomycetidae</taxon>
        <taxon>Agaricales</taxon>
        <taxon>Marasmiineae</taxon>
        <taxon>Omphalotaceae</taxon>
        <taxon>Collybiopsis</taxon>
    </lineage>
</organism>
<feature type="compositionally biased region" description="Pro residues" evidence="3">
    <location>
        <begin position="376"/>
        <end position="388"/>
    </location>
</feature>
<feature type="region of interest" description="Disordered" evidence="3">
    <location>
        <begin position="1"/>
        <end position="25"/>
    </location>
</feature>
<feature type="domain" description="AIG1-type G" evidence="4">
    <location>
        <begin position="32"/>
        <end position="104"/>
    </location>
</feature>
<evidence type="ECO:0000256" key="3">
    <source>
        <dbReference type="SAM" id="MobiDB-lite"/>
    </source>
</evidence>
<proteinExistence type="predicted"/>
<dbReference type="EMBL" id="JAACJN010000111">
    <property type="protein sequence ID" value="KAF5372404.1"/>
    <property type="molecule type" value="Genomic_DNA"/>
</dbReference>
<evidence type="ECO:0000256" key="1">
    <source>
        <dbReference type="ARBA" id="ARBA00022741"/>
    </source>
</evidence>
<reference evidence="5 6" key="1">
    <citation type="journal article" date="2020" name="ISME J.">
        <title>Uncovering the hidden diversity of litter-decomposition mechanisms in mushroom-forming fungi.</title>
        <authorList>
            <person name="Floudas D."/>
            <person name="Bentzer J."/>
            <person name="Ahren D."/>
            <person name="Johansson T."/>
            <person name="Persson P."/>
            <person name="Tunlid A."/>
        </authorList>
    </citation>
    <scope>NUCLEOTIDE SEQUENCE [LARGE SCALE GENOMIC DNA]</scope>
    <source>
        <strain evidence="5 6">CBS 406.79</strain>
    </source>
</reference>
<feature type="compositionally biased region" description="Polar residues" evidence="3">
    <location>
        <begin position="1"/>
        <end position="12"/>
    </location>
</feature>
<evidence type="ECO:0000256" key="2">
    <source>
        <dbReference type="SAM" id="Coils"/>
    </source>
</evidence>
<keyword evidence="1" id="KW-0547">Nucleotide-binding</keyword>
<evidence type="ECO:0000259" key="4">
    <source>
        <dbReference type="Pfam" id="PF04548"/>
    </source>
</evidence>
<feature type="region of interest" description="Disordered" evidence="3">
    <location>
        <begin position="369"/>
        <end position="430"/>
    </location>
</feature>
<dbReference type="InterPro" id="IPR006703">
    <property type="entry name" value="G_AIG1"/>
</dbReference>
<keyword evidence="6" id="KW-1185">Reference proteome</keyword>
<dbReference type="InterPro" id="IPR027417">
    <property type="entry name" value="P-loop_NTPase"/>
</dbReference>